<sequence length="327" mass="35262">MKYKVSSLPQYSMVVSNDGEMDFDLVGQNLTVTAEGKPARVAVDSAIQHINFDTEKSEDTSLPWLNRCGIPSMSRLVCNVQTADSDGLMFYGKSKALAFPSASEVAQGPIWVSHSATYFLFPSYNPVTKQISTKTAAPHFLADGTTVNTANFNAFLPNGILDQWGIAKTQANLQAALAATVQKESGGEVVQEPNFEITNDGVMVKFDPITFSAPVISVKNKTVKAGATTKPTLTGTAKVGKELTTNKGRWTGIPTPKYTYQWYSCTQRVTNATQTVPSKCKAIIGQTKTTFKPTSAHKNKYITVRVTGKSGLTPSTAWLAPSTVKVS</sequence>
<dbReference type="EMBL" id="CAFBQJ010000115">
    <property type="protein sequence ID" value="CAB5049575.1"/>
    <property type="molecule type" value="Genomic_DNA"/>
</dbReference>
<proteinExistence type="predicted"/>
<organism evidence="1">
    <name type="scientific">freshwater metagenome</name>
    <dbReference type="NCBI Taxonomy" id="449393"/>
    <lineage>
        <taxon>unclassified sequences</taxon>
        <taxon>metagenomes</taxon>
        <taxon>ecological metagenomes</taxon>
    </lineage>
</organism>
<protein>
    <submittedName>
        <fullName evidence="1">Unannotated protein</fullName>
    </submittedName>
</protein>
<dbReference type="Gene3D" id="2.60.40.2700">
    <property type="match status" value="1"/>
</dbReference>
<accession>A0A6J7T7S9</accession>
<gene>
    <name evidence="1" type="ORF">UFOPK4275_00722</name>
</gene>
<dbReference type="AlphaFoldDB" id="A0A6J7T7S9"/>
<reference evidence="1" key="1">
    <citation type="submission" date="2020-05" db="EMBL/GenBank/DDBJ databases">
        <authorList>
            <person name="Chiriac C."/>
            <person name="Salcher M."/>
            <person name="Ghai R."/>
            <person name="Kavagutti S V."/>
        </authorList>
    </citation>
    <scope>NUCLEOTIDE SEQUENCE</scope>
</reference>
<name>A0A6J7T7S9_9ZZZZ</name>
<evidence type="ECO:0000313" key="1">
    <source>
        <dbReference type="EMBL" id="CAB5049575.1"/>
    </source>
</evidence>